<dbReference type="EMBL" id="BAAADD010000003">
    <property type="protein sequence ID" value="GAA0566900.1"/>
    <property type="molecule type" value="Genomic_DNA"/>
</dbReference>
<sequence length="105" mass="11954">MERYINSMSTAPNGGSIEVRRKQLLFRCQRRGFKEVDLIFGTFAAREIDTLDDAACDQLDALLEAPDQDVFAWLKGEKPLPEAYDTPVFARLKALCSREDPTWNV</sequence>
<dbReference type="PANTHER" id="PTHR12469">
    <property type="entry name" value="PROTEIN EMI5 HOMOLOG, MITOCHONDRIAL"/>
    <property type="match status" value="1"/>
</dbReference>
<dbReference type="InterPro" id="IPR036714">
    <property type="entry name" value="SDH_sf"/>
</dbReference>
<evidence type="ECO:0000313" key="5">
    <source>
        <dbReference type="Proteomes" id="UP001499951"/>
    </source>
</evidence>
<dbReference type="Pfam" id="PF03937">
    <property type="entry name" value="Sdh5"/>
    <property type="match status" value="1"/>
</dbReference>
<comment type="similarity">
    <text evidence="1">Belongs to the SdhE FAD assembly factor family.</text>
</comment>
<gene>
    <name evidence="4" type="ORF">GCM10008942_14250</name>
</gene>
<dbReference type="Proteomes" id="UP001499951">
    <property type="component" value="Unassembled WGS sequence"/>
</dbReference>
<dbReference type="InterPro" id="IPR005631">
    <property type="entry name" value="SDH"/>
</dbReference>
<reference evidence="5" key="1">
    <citation type="journal article" date="2019" name="Int. J. Syst. Evol. Microbiol.">
        <title>The Global Catalogue of Microorganisms (GCM) 10K type strain sequencing project: providing services to taxonomists for standard genome sequencing and annotation.</title>
        <authorList>
            <consortium name="The Broad Institute Genomics Platform"/>
            <consortium name="The Broad Institute Genome Sequencing Center for Infectious Disease"/>
            <person name="Wu L."/>
            <person name="Ma J."/>
        </authorList>
    </citation>
    <scope>NUCLEOTIDE SEQUENCE [LARGE SCALE GENOMIC DNA]</scope>
    <source>
        <strain evidence="5">JCM 15089</strain>
    </source>
</reference>
<protein>
    <recommendedName>
        <fullName evidence="2">FAD assembly factor SdhE</fullName>
    </recommendedName>
</protein>
<keyword evidence="5" id="KW-1185">Reference proteome</keyword>
<comment type="caution">
    <text evidence="4">The sequence shown here is derived from an EMBL/GenBank/DDBJ whole genome shotgun (WGS) entry which is preliminary data.</text>
</comment>
<keyword evidence="3" id="KW-0143">Chaperone</keyword>
<evidence type="ECO:0000313" key="4">
    <source>
        <dbReference type="EMBL" id="GAA0566900.1"/>
    </source>
</evidence>
<dbReference type="RefSeq" id="WP_208393774.1">
    <property type="nucleotide sequence ID" value="NZ_BAAADD010000003.1"/>
</dbReference>
<accession>A0ABP3PGB1</accession>
<dbReference type="Gene3D" id="1.10.150.250">
    <property type="entry name" value="Flavinator of succinate dehydrogenase"/>
    <property type="match status" value="1"/>
</dbReference>
<dbReference type="PANTHER" id="PTHR12469:SF2">
    <property type="entry name" value="SUCCINATE DEHYDROGENASE ASSEMBLY FACTOR 2, MITOCHONDRIAL"/>
    <property type="match status" value="1"/>
</dbReference>
<organism evidence="4 5">
    <name type="scientific">Rhizomicrobium electricum</name>
    <dbReference type="NCBI Taxonomy" id="480070"/>
    <lineage>
        <taxon>Bacteria</taxon>
        <taxon>Pseudomonadati</taxon>
        <taxon>Pseudomonadota</taxon>
        <taxon>Alphaproteobacteria</taxon>
        <taxon>Micropepsales</taxon>
        <taxon>Micropepsaceae</taxon>
        <taxon>Rhizomicrobium</taxon>
    </lineage>
</organism>
<name>A0ABP3PGB1_9PROT</name>
<evidence type="ECO:0000256" key="2">
    <source>
        <dbReference type="ARBA" id="ARBA00019418"/>
    </source>
</evidence>
<evidence type="ECO:0000256" key="1">
    <source>
        <dbReference type="ARBA" id="ARBA00008571"/>
    </source>
</evidence>
<dbReference type="SUPFAM" id="SSF109910">
    <property type="entry name" value="YgfY-like"/>
    <property type="match status" value="1"/>
</dbReference>
<evidence type="ECO:0000256" key="3">
    <source>
        <dbReference type="ARBA" id="ARBA00023186"/>
    </source>
</evidence>
<proteinExistence type="inferred from homology"/>